<evidence type="ECO:0000256" key="2">
    <source>
        <dbReference type="ARBA" id="ARBA00022670"/>
    </source>
</evidence>
<reference evidence="11" key="1">
    <citation type="journal article" date="2019" name="Int. J. Syst. Evol. Microbiol.">
        <title>The Global Catalogue of Microorganisms (GCM) 10K type strain sequencing project: providing services to taxonomists for standard genome sequencing and annotation.</title>
        <authorList>
            <consortium name="The Broad Institute Genomics Platform"/>
            <consortium name="The Broad Institute Genome Sequencing Center for Infectious Disease"/>
            <person name="Wu L."/>
            <person name="Ma J."/>
        </authorList>
    </citation>
    <scope>NUCLEOTIDE SEQUENCE [LARGE SCALE GENOMIC DNA]</scope>
    <source>
        <strain evidence="11">CGMCC 4.6997</strain>
    </source>
</reference>
<dbReference type="InterPro" id="IPR023346">
    <property type="entry name" value="Lysozyme-like_dom_sf"/>
</dbReference>
<dbReference type="SUPFAM" id="SSF56601">
    <property type="entry name" value="beta-lactamase/transpeptidase-like"/>
    <property type="match status" value="1"/>
</dbReference>
<dbReference type="CDD" id="cd06577">
    <property type="entry name" value="PASTA_pknB"/>
    <property type="match status" value="2"/>
</dbReference>
<evidence type="ECO:0000259" key="9">
    <source>
        <dbReference type="PROSITE" id="PS51178"/>
    </source>
</evidence>
<dbReference type="PANTHER" id="PTHR32282:SF33">
    <property type="entry name" value="PEPTIDOGLYCAN GLYCOSYLTRANSFERASE"/>
    <property type="match status" value="1"/>
</dbReference>
<dbReference type="SUPFAM" id="SSF53955">
    <property type="entry name" value="Lysozyme-like"/>
    <property type="match status" value="1"/>
</dbReference>
<comment type="catalytic activity">
    <reaction evidence="8">
        <text>[GlcNAc-(1-&gt;4)-Mur2Ac(oyl-L-Ala-gamma-D-Glu-L-Lys-D-Ala-D-Ala)](n)-di-trans,octa-cis-undecaprenyl diphosphate + beta-D-GlcNAc-(1-&gt;4)-Mur2Ac(oyl-L-Ala-gamma-D-Glu-L-Lys-D-Ala-D-Ala)-di-trans,octa-cis-undecaprenyl diphosphate = [GlcNAc-(1-&gt;4)-Mur2Ac(oyl-L-Ala-gamma-D-Glu-L-Lys-D-Ala-D-Ala)](n+1)-di-trans,octa-cis-undecaprenyl diphosphate + di-trans,octa-cis-undecaprenyl diphosphate + H(+)</text>
        <dbReference type="Rhea" id="RHEA:23708"/>
        <dbReference type="Rhea" id="RHEA-COMP:9602"/>
        <dbReference type="Rhea" id="RHEA-COMP:9603"/>
        <dbReference type="ChEBI" id="CHEBI:15378"/>
        <dbReference type="ChEBI" id="CHEBI:58405"/>
        <dbReference type="ChEBI" id="CHEBI:60033"/>
        <dbReference type="ChEBI" id="CHEBI:78435"/>
        <dbReference type="EC" id="2.4.99.28"/>
    </reaction>
</comment>
<evidence type="ECO:0000256" key="7">
    <source>
        <dbReference type="ARBA" id="ARBA00034000"/>
    </source>
</evidence>
<evidence type="ECO:0000256" key="3">
    <source>
        <dbReference type="ARBA" id="ARBA00022676"/>
    </source>
</evidence>
<dbReference type="Pfam" id="PF00905">
    <property type="entry name" value="Transpeptidase"/>
    <property type="match status" value="1"/>
</dbReference>
<keyword evidence="6" id="KW-0511">Multifunctional enzyme</keyword>
<dbReference type="InterPro" id="IPR036950">
    <property type="entry name" value="PBP_transglycosylase"/>
</dbReference>
<comment type="catalytic activity">
    <reaction evidence="7">
        <text>Preferential cleavage: (Ac)2-L-Lys-D-Ala-|-D-Ala. Also transpeptidation of peptidyl-alanyl moieties that are N-acyl substituents of D-alanine.</text>
        <dbReference type="EC" id="3.4.16.4"/>
    </reaction>
</comment>
<evidence type="ECO:0000256" key="1">
    <source>
        <dbReference type="ARBA" id="ARBA00022645"/>
    </source>
</evidence>
<dbReference type="EMBL" id="JBHSMG010000005">
    <property type="protein sequence ID" value="MFC5503520.1"/>
    <property type="molecule type" value="Genomic_DNA"/>
</dbReference>
<dbReference type="RefSeq" id="WP_386741231.1">
    <property type="nucleotide sequence ID" value="NZ_JBHSMG010000005.1"/>
</dbReference>
<keyword evidence="5" id="KW-0378">Hydrolase</keyword>
<feature type="domain" description="PASTA" evidence="9">
    <location>
        <begin position="786"/>
        <end position="854"/>
    </location>
</feature>
<dbReference type="InterPro" id="IPR001460">
    <property type="entry name" value="PCN-bd_Tpept"/>
</dbReference>
<keyword evidence="2" id="KW-0645">Protease</keyword>
<dbReference type="InterPro" id="IPR001264">
    <property type="entry name" value="Glyco_trans_51"/>
</dbReference>
<name>A0ABW0NTV4_9MICO</name>
<evidence type="ECO:0000256" key="6">
    <source>
        <dbReference type="ARBA" id="ARBA00023268"/>
    </source>
</evidence>
<keyword evidence="4" id="KW-0808">Transferase</keyword>
<dbReference type="Gene3D" id="3.30.10.20">
    <property type="match status" value="2"/>
</dbReference>
<keyword evidence="1" id="KW-0121">Carboxypeptidase</keyword>
<organism evidence="10 11">
    <name type="scientific">Lysinimonas soli</name>
    <dbReference type="NCBI Taxonomy" id="1074233"/>
    <lineage>
        <taxon>Bacteria</taxon>
        <taxon>Bacillati</taxon>
        <taxon>Actinomycetota</taxon>
        <taxon>Actinomycetes</taxon>
        <taxon>Micrococcales</taxon>
        <taxon>Microbacteriaceae</taxon>
        <taxon>Lysinimonas</taxon>
    </lineage>
</organism>
<dbReference type="Pfam" id="PF00912">
    <property type="entry name" value="Transgly"/>
    <property type="match status" value="1"/>
</dbReference>
<evidence type="ECO:0000256" key="5">
    <source>
        <dbReference type="ARBA" id="ARBA00022801"/>
    </source>
</evidence>
<dbReference type="InterPro" id="IPR005543">
    <property type="entry name" value="PASTA_dom"/>
</dbReference>
<protein>
    <submittedName>
        <fullName evidence="10">Transglycosylase domain-containing protein</fullName>
    </submittedName>
</protein>
<evidence type="ECO:0000313" key="11">
    <source>
        <dbReference type="Proteomes" id="UP001596039"/>
    </source>
</evidence>
<evidence type="ECO:0000256" key="8">
    <source>
        <dbReference type="ARBA" id="ARBA00049902"/>
    </source>
</evidence>
<dbReference type="Gene3D" id="1.10.3810.10">
    <property type="entry name" value="Biosynthetic peptidoglycan transglycosylase-like"/>
    <property type="match status" value="1"/>
</dbReference>
<proteinExistence type="predicted"/>
<keyword evidence="11" id="KW-1185">Reference proteome</keyword>
<dbReference type="Gene3D" id="3.40.710.10">
    <property type="entry name" value="DD-peptidase/beta-lactamase superfamily"/>
    <property type="match status" value="1"/>
</dbReference>
<dbReference type="Proteomes" id="UP001596039">
    <property type="component" value="Unassembled WGS sequence"/>
</dbReference>
<dbReference type="SMART" id="SM00740">
    <property type="entry name" value="PASTA"/>
    <property type="match status" value="2"/>
</dbReference>
<feature type="domain" description="PASTA" evidence="9">
    <location>
        <begin position="723"/>
        <end position="785"/>
    </location>
</feature>
<evidence type="ECO:0000256" key="4">
    <source>
        <dbReference type="ARBA" id="ARBA00022679"/>
    </source>
</evidence>
<accession>A0ABW0NTV4</accession>
<evidence type="ECO:0000313" key="10">
    <source>
        <dbReference type="EMBL" id="MFC5503520.1"/>
    </source>
</evidence>
<sequence>MPAQKKTASSLFGAVIGTLGFSALAGVLVTVMVAPALAVTGMTANNTIGIFESLPEYMVIGQQHEQNEILAKNADGSDFHIATVYDQNRDEVSLDEMSDNLKYAAVAGEDRRFYDHGGIDVPSVIRAAVGQVAGTSASGASTITMQLVRNIRVQEAFNEPNVSDKQRLKDINAAVYPDLGRKLQEMKYAIGLEKKYSKATILAAYLNIVGMGSNTYGVQAAAQEYFGATAGTVTVAQAASLVAIVQNPTKNGLDKAANYKANQNRRNVILLAMLAEHYITESQYKEAVATPVDDKFVHLHTPTNGCLNAADGFQFICDYAIRSVDNGEVSSLGATKTGQLANWKSGGYKLYVSINPDLQRTAVAVVNQAAPSTETRFQLGATAVTVQVGTGRILDMAENKGYSNLPGNKDSTKTSVNFAADYVHGGSHGFQPGSSYKPYTLMAFLAAGHGVNESFDAGIRQLNPAAFQDSCPDANGGWGGPPYVFRNDENEKGVRTIMNATAGSINSVFLQMATKVDQCSIRDIAISLGVHRADGAADGSDLLTRPSCVIGGCENNIAPITQAAAYAAIANQGVFCKPILIDSVVDPSGNSLPGQNANCGQSDKVTPDVANTAAYAMRGVITNGTAGKSNPNDGTAYIGKTGTTDNAWHTWMVGSSTSAATAVWVGNISGTQNLRNIKVNGIQAAVLRNQYIFRPIAQAIDKVVPGHAFPPPAASLLNGIPATVPTGLIGGTPAAAQSAIQLAELTYADGGQIDSDQPVGTVAKVSPGEGASVTRGTTVTVYTSNGQAVAAPNVVGMTYAAGQSAFQSAGFTNISPGCVVAKPGDKDIDTIVTQSPAAGAVVGKSTAVTLTVKKLTCP</sequence>
<keyword evidence="3" id="KW-0328">Glycosyltransferase</keyword>
<dbReference type="InterPro" id="IPR050396">
    <property type="entry name" value="Glycosyltr_51/Transpeptidase"/>
</dbReference>
<dbReference type="PANTHER" id="PTHR32282">
    <property type="entry name" value="BINDING PROTEIN TRANSPEPTIDASE, PUTATIVE-RELATED"/>
    <property type="match status" value="1"/>
</dbReference>
<comment type="caution">
    <text evidence="10">The sequence shown here is derived from an EMBL/GenBank/DDBJ whole genome shotgun (WGS) entry which is preliminary data.</text>
</comment>
<gene>
    <name evidence="10" type="ORF">ACFPJ4_14825</name>
</gene>
<dbReference type="InterPro" id="IPR012338">
    <property type="entry name" value="Beta-lactam/transpept-like"/>
</dbReference>
<dbReference type="Pfam" id="PF03793">
    <property type="entry name" value="PASTA"/>
    <property type="match status" value="2"/>
</dbReference>
<dbReference type="PROSITE" id="PS51178">
    <property type="entry name" value="PASTA"/>
    <property type="match status" value="2"/>
</dbReference>